<reference evidence="1 2" key="1">
    <citation type="submission" date="2024-02" db="EMBL/GenBank/DDBJ databases">
        <authorList>
            <person name="Vignale AGUSTIN F."/>
            <person name="Sosa J E."/>
            <person name="Modenutti C."/>
        </authorList>
    </citation>
    <scope>NUCLEOTIDE SEQUENCE [LARGE SCALE GENOMIC DNA]</scope>
</reference>
<proteinExistence type="predicted"/>
<keyword evidence="2" id="KW-1185">Reference proteome</keyword>
<gene>
    <name evidence="1" type="ORF">ILEXP_LOCUS20806</name>
</gene>
<organism evidence="1 2">
    <name type="scientific">Ilex paraguariensis</name>
    <name type="common">yerba mate</name>
    <dbReference type="NCBI Taxonomy" id="185542"/>
    <lineage>
        <taxon>Eukaryota</taxon>
        <taxon>Viridiplantae</taxon>
        <taxon>Streptophyta</taxon>
        <taxon>Embryophyta</taxon>
        <taxon>Tracheophyta</taxon>
        <taxon>Spermatophyta</taxon>
        <taxon>Magnoliopsida</taxon>
        <taxon>eudicotyledons</taxon>
        <taxon>Gunneridae</taxon>
        <taxon>Pentapetalae</taxon>
        <taxon>asterids</taxon>
        <taxon>campanulids</taxon>
        <taxon>Aquifoliales</taxon>
        <taxon>Aquifoliaceae</taxon>
        <taxon>Ilex</taxon>
    </lineage>
</organism>
<evidence type="ECO:0000313" key="2">
    <source>
        <dbReference type="Proteomes" id="UP001642360"/>
    </source>
</evidence>
<comment type="caution">
    <text evidence="1">The sequence shown here is derived from an EMBL/GenBank/DDBJ whole genome shotgun (WGS) entry which is preliminary data.</text>
</comment>
<evidence type="ECO:0000313" key="1">
    <source>
        <dbReference type="EMBL" id="CAK9152579.1"/>
    </source>
</evidence>
<name>A0ABC8S5T2_9AQUA</name>
<protein>
    <submittedName>
        <fullName evidence="1">Uncharacterized protein</fullName>
    </submittedName>
</protein>
<sequence length="177" mass="18937">MAGHPLYWPSSFVGDDEEVLSFSSRRSMTREKQGNTLLMASPKRRGNLDRRKGDALIDGGAKRRIVNALGMLDETKTLVDARYLRNASNAPDYVAAPLLALQREPGVISDAMTTLGVFAMGVIGDAKVNKGLIDFISSLGNTRRDTGSTSKVGDACLGIGLRDTSLGDVDGCMNLTT</sequence>
<dbReference type="Proteomes" id="UP001642360">
    <property type="component" value="Unassembled WGS sequence"/>
</dbReference>
<accession>A0ABC8S5T2</accession>
<dbReference type="EMBL" id="CAUOFW020002280">
    <property type="protein sequence ID" value="CAK9152579.1"/>
    <property type="molecule type" value="Genomic_DNA"/>
</dbReference>
<dbReference type="AlphaFoldDB" id="A0ABC8S5T2"/>